<evidence type="ECO:0000313" key="1">
    <source>
        <dbReference type="EMBL" id="KAL2061992.1"/>
    </source>
</evidence>
<proteinExistence type="predicted"/>
<gene>
    <name evidence="1" type="ORF">VTL71DRAFT_7371</name>
</gene>
<evidence type="ECO:0000313" key="2">
    <source>
        <dbReference type="Proteomes" id="UP001595075"/>
    </source>
</evidence>
<name>A0ABR4BX79_9HELO</name>
<comment type="caution">
    <text evidence="1">The sequence shown here is derived from an EMBL/GenBank/DDBJ whole genome shotgun (WGS) entry which is preliminary data.</text>
</comment>
<sequence length="57" mass="6029">MSAIKSHAGGALTLITLPATGKVDDDVDMADTDAPTFPENRSYSLWATSYLRGDAGR</sequence>
<dbReference type="Proteomes" id="UP001595075">
    <property type="component" value="Unassembled WGS sequence"/>
</dbReference>
<reference evidence="1 2" key="1">
    <citation type="journal article" date="2024" name="Commun. Biol.">
        <title>Comparative genomic analysis of thermophilic fungi reveals convergent evolutionary adaptations and gene losses.</title>
        <authorList>
            <person name="Steindorff A.S."/>
            <person name="Aguilar-Pontes M.V."/>
            <person name="Robinson A.J."/>
            <person name="Andreopoulos B."/>
            <person name="LaButti K."/>
            <person name="Kuo A."/>
            <person name="Mondo S."/>
            <person name="Riley R."/>
            <person name="Otillar R."/>
            <person name="Haridas S."/>
            <person name="Lipzen A."/>
            <person name="Grimwood J."/>
            <person name="Schmutz J."/>
            <person name="Clum A."/>
            <person name="Reid I.D."/>
            <person name="Moisan M.C."/>
            <person name="Butler G."/>
            <person name="Nguyen T.T.M."/>
            <person name="Dewar K."/>
            <person name="Conant G."/>
            <person name="Drula E."/>
            <person name="Henrissat B."/>
            <person name="Hansel C."/>
            <person name="Singer S."/>
            <person name="Hutchinson M.I."/>
            <person name="de Vries R.P."/>
            <person name="Natvig D.O."/>
            <person name="Powell A.J."/>
            <person name="Tsang A."/>
            <person name="Grigoriev I.V."/>
        </authorList>
    </citation>
    <scope>NUCLEOTIDE SEQUENCE [LARGE SCALE GENOMIC DNA]</scope>
    <source>
        <strain evidence="1 2">CBS 494.80</strain>
    </source>
</reference>
<organism evidence="1 2">
    <name type="scientific">Oculimacula yallundae</name>
    <dbReference type="NCBI Taxonomy" id="86028"/>
    <lineage>
        <taxon>Eukaryota</taxon>
        <taxon>Fungi</taxon>
        <taxon>Dikarya</taxon>
        <taxon>Ascomycota</taxon>
        <taxon>Pezizomycotina</taxon>
        <taxon>Leotiomycetes</taxon>
        <taxon>Helotiales</taxon>
        <taxon>Ploettnerulaceae</taxon>
        <taxon>Oculimacula</taxon>
    </lineage>
</organism>
<protein>
    <submittedName>
        <fullName evidence="1">Uncharacterized protein</fullName>
    </submittedName>
</protein>
<keyword evidence="2" id="KW-1185">Reference proteome</keyword>
<dbReference type="EMBL" id="JAZHXI010000018">
    <property type="protein sequence ID" value="KAL2061992.1"/>
    <property type="molecule type" value="Genomic_DNA"/>
</dbReference>
<accession>A0ABR4BX79</accession>